<dbReference type="InterPro" id="IPR018244">
    <property type="entry name" value="Allrgn_V5/Tpx1_CS"/>
</dbReference>
<feature type="compositionally biased region" description="Polar residues" evidence="5">
    <location>
        <begin position="90"/>
        <end position="107"/>
    </location>
</feature>
<sequence length="294" mass="30682">MKLSSIVTFCVLGHLATAAPFFHLKRQADPKLVVVTQTVKKTVVITPGATQALGGIQSTAASSTAVYTTSTAVSDGDNLVGTLNVEEDTSSSISPSETDNAQPTSTESTSSAIPPTTLSTSSPTPTPTEVSSTTESSASSTAATSTTSSGSSGSSDSDFQEAILKEHNDKRALHGVDALTWDDTLAQYAQNYADQYSCSGVLTHSGGKYGENLALGYSTTGTVDAWYNEGANYNYGSSCSVYDHFTQVIWKSTTKVGCGYKYCNDYWGTYIVCSYDPAGNIVGECASNVPALSS</sequence>
<keyword evidence="4 6" id="KW-0732">Signal</keyword>
<dbReference type="SMART" id="SM00198">
    <property type="entry name" value="SCP"/>
    <property type="match status" value="1"/>
</dbReference>
<proteinExistence type="inferred from homology"/>
<evidence type="ECO:0000313" key="9">
    <source>
        <dbReference type="Proteomes" id="UP000788993"/>
    </source>
</evidence>
<evidence type="ECO:0000256" key="3">
    <source>
        <dbReference type="ARBA" id="ARBA00022525"/>
    </source>
</evidence>
<comment type="similarity">
    <text evidence="2">Belongs to the CRISP family.</text>
</comment>
<dbReference type="GO" id="GO:0005576">
    <property type="term" value="C:extracellular region"/>
    <property type="evidence" value="ECO:0007669"/>
    <property type="project" value="UniProtKB-SubCell"/>
</dbReference>
<evidence type="ECO:0000256" key="4">
    <source>
        <dbReference type="ARBA" id="ARBA00022729"/>
    </source>
</evidence>
<evidence type="ECO:0000259" key="7">
    <source>
        <dbReference type="SMART" id="SM00198"/>
    </source>
</evidence>
<organism evidence="8 9">
    <name type="scientific">Ogataea polymorpha</name>
    <dbReference type="NCBI Taxonomy" id="460523"/>
    <lineage>
        <taxon>Eukaryota</taxon>
        <taxon>Fungi</taxon>
        <taxon>Dikarya</taxon>
        <taxon>Ascomycota</taxon>
        <taxon>Saccharomycotina</taxon>
        <taxon>Pichiomycetes</taxon>
        <taxon>Pichiales</taxon>
        <taxon>Pichiaceae</taxon>
        <taxon>Ogataea</taxon>
    </lineage>
</organism>
<feature type="region of interest" description="Disordered" evidence="5">
    <location>
        <begin position="86"/>
        <end position="158"/>
    </location>
</feature>
<feature type="compositionally biased region" description="Low complexity" evidence="5">
    <location>
        <begin position="108"/>
        <end position="157"/>
    </location>
</feature>
<evidence type="ECO:0000256" key="5">
    <source>
        <dbReference type="SAM" id="MobiDB-lite"/>
    </source>
</evidence>
<dbReference type="FunFam" id="3.40.33.10:FF:000012">
    <property type="entry name" value="Secreted protein PRY1"/>
    <property type="match status" value="1"/>
</dbReference>
<dbReference type="Gene3D" id="3.40.33.10">
    <property type="entry name" value="CAP"/>
    <property type="match status" value="1"/>
</dbReference>
<name>A0A9P8PED0_9ASCO</name>
<evidence type="ECO:0000256" key="6">
    <source>
        <dbReference type="SAM" id="SignalP"/>
    </source>
</evidence>
<keyword evidence="3" id="KW-0964">Secreted</keyword>
<dbReference type="SUPFAM" id="SSF55797">
    <property type="entry name" value="PR-1-like"/>
    <property type="match status" value="1"/>
</dbReference>
<reference evidence="8" key="2">
    <citation type="submission" date="2021-01" db="EMBL/GenBank/DDBJ databases">
        <authorList>
            <person name="Schikora-Tamarit M.A."/>
        </authorList>
    </citation>
    <scope>NUCLEOTIDE SEQUENCE</scope>
    <source>
        <strain evidence="8">NCAIM Y.01608</strain>
    </source>
</reference>
<comment type="subcellular location">
    <subcellularLocation>
        <location evidence="1">Secreted</location>
    </subcellularLocation>
</comment>
<dbReference type="Proteomes" id="UP000788993">
    <property type="component" value="Unassembled WGS sequence"/>
</dbReference>
<dbReference type="InterPro" id="IPR001283">
    <property type="entry name" value="CRISP-related"/>
</dbReference>
<feature type="signal peptide" evidence="6">
    <location>
        <begin position="1"/>
        <end position="18"/>
    </location>
</feature>
<dbReference type="AlphaFoldDB" id="A0A9P8PED0"/>
<feature type="domain" description="SCP" evidence="7">
    <location>
        <begin position="158"/>
        <end position="283"/>
    </location>
</feature>
<comment type="caution">
    <text evidence="8">The sequence shown here is derived from an EMBL/GenBank/DDBJ whole genome shotgun (WGS) entry which is preliminary data.</text>
</comment>
<dbReference type="InterPro" id="IPR014044">
    <property type="entry name" value="CAP_dom"/>
</dbReference>
<dbReference type="PROSITE" id="PS01010">
    <property type="entry name" value="CRISP_2"/>
    <property type="match status" value="1"/>
</dbReference>
<gene>
    <name evidence="8" type="ORF">OGATHE_002721</name>
</gene>
<dbReference type="Pfam" id="PF00188">
    <property type="entry name" value="CAP"/>
    <property type="match status" value="1"/>
</dbReference>
<dbReference type="EMBL" id="JAEUBD010000983">
    <property type="protein sequence ID" value="KAH3669909.1"/>
    <property type="molecule type" value="Genomic_DNA"/>
</dbReference>
<dbReference type="InterPro" id="IPR035940">
    <property type="entry name" value="CAP_sf"/>
</dbReference>
<evidence type="ECO:0000313" key="8">
    <source>
        <dbReference type="EMBL" id="KAH3669909.1"/>
    </source>
</evidence>
<evidence type="ECO:0000256" key="2">
    <source>
        <dbReference type="ARBA" id="ARBA00009923"/>
    </source>
</evidence>
<dbReference type="CDD" id="cd05384">
    <property type="entry name" value="CAP_PRY1-like"/>
    <property type="match status" value="1"/>
</dbReference>
<dbReference type="PRINTS" id="PR00837">
    <property type="entry name" value="V5TPXLIKE"/>
</dbReference>
<dbReference type="PROSITE" id="PS01009">
    <property type="entry name" value="CRISP_1"/>
    <property type="match status" value="1"/>
</dbReference>
<protein>
    <recommendedName>
        <fullName evidence="7">SCP domain-containing protein</fullName>
    </recommendedName>
</protein>
<evidence type="ECO:0000256" key="1">
    <source>
        <dbReference type="ARBA" id="ARBA00004613"/>
    </source>
</evidence>
<dbReference type="PANTHER" id="PTHR10334">
    <property type="entry name" value="CYSTEINE-RICH SECRETORY PROTEIN-RELATED"/>
    <property type="match status" value="1"/>
</dbReference>
<feature type="chain" id="PRO_5040200609" description="SCP domain-containing protein" evidence="6">
    <location>
        <begin position="19"/>
        <end position="294"/>
    </location>
</feature>
<keyword evidence="9" id="KW-1185">Reference proteome</keyword>
<reference evidence="8" key="1">
    <citation type="journal article" date="2021" name="Open Biol.">
        <title>Shared evolutionary footprints suggest mitochondrial oxidative damage underlies multiple complex I losses in fungi.</title>
        <authorList>
            <person name="Schikora-Tamarit M.A."/>
            <person name="Marcet-Houben M."/>
            <person name="Nosek J."/>
            <person name="Gabaldon T."/>
        </authorList>
    </citation>
    <scope>NUCLEOTIDE SEQUENCE</scope>
    <source>
        <strain evidence="8">NCAIM Y.01608</strain>
    </source>
</reference>
<accession>A0A9P8PED0</accession>